<dbReference type="InterPro" id="IPR050261">
    <property type="entry name" value="FrsA_esterase"/>
</dbReference>
<dbReference type="InterPro" id="IPR000383">
    <property type="entry name" value="Xaa-Pro-like_dom"/>
</dbReference>
<evidence type="ECO:0000313" key="4">
    <source>
        <dbReference type="Proteomes" id="UP001501343"/>
    </source>
</evidence>
<dbReference type="InterPro" id="IPR029058">
    <property type="entry name" value="AB_hydrolase_fold"/>
</dbReference>
<gene>
    <name evidence="3" type="ORF">GCM10009775_20740</name>
</gene>
<dbReference type="PANTHER" id="PTHR22946">
    <property type="entry name" value="DIENELACTONE HYDROLASE DOMAIN-CONTAINING PROTEIN-RELATED"/>
    <property type="match status" value="1"/>
</dbReference>
<dbReference type="SUPFAM" id="SSF53474">
    <property type="entry name" value="alpha/beta-Hydrolases"/>
    <property type="match status" value="1"/>
</dbReference>
<evidence type="ECO:0000313" key="3">
    <source>
        <dbReference type="EMBL" id="GAA1928570.1"/>
    </source>
</evidence>
<dbReference type="Gene3D" id="3.40.50.1820">
    <property type="entry name" value="alpha/beta hydrolase"/>
    <property type="match status" value="1"/>
</dbReference>
<comment type="caution">
    <text evidence="3">The sequence shown here is derived from an EMBL/GenBank/DDBJ whole genome shotgun (WGS) entry which is preliminary data.</text>
</comment>
<sequence>MTDPTLTGVAFADPQFDGQFVRLLDTIPYGGADFGEAFITAKLIGDDRDAWFVQWQALGDRIMADAEKSLAAGHAVSAREGFLRATTYYRTSGIFHLAPPLDDRLIASYRNQKNAFRRASALMDETFTSVTIPVDGQELDAYFATPAGDGPFPTVILVGGYDGTMEETYFAGGAAALRRGYAILLMDGPGQGGALIEKGLHFRPDWETVVTAEVDWLLTRPEVDAEKIVALGRSWGGFLAPRAATAEHRLAAVIGDAPQYDVGAGAKFLLPAEYRDQLETGDADTLNAALRAEMAASAELAFTFDRGMLTHGFDTPLEYLRGSAPYTLAGLADRISCPVLLATGENDPRNRSAQQLYDALPSPKEYIRFTNAEGAGEHDEAGAAALFSQRAFDWLDETLGR</sequence>
<dbReference type="RefSeq" id="WP_248148738.1">
    <property type="nucleotide sequence ID" value="NZ_BAAAOF010000004.1"/>
</dbReference>
<feature type="domain" description="Xaa-Pro dipeptidyl-peptidase-like" evidence="2">
    <location>
        <begin position="135"/>
        <end position="366"/>
    </location>
</feature>
<keyword evidence="3" id="KW-0378">Hydrolase</keyword>
<organism evidence="3 4">
    <name type="scientific">Microbacterium aoyamense</name>
    <dbReference type="NCBI Taxonomy" id="344166"/>
    <lineage>
        <taxon>Bacteria</taxon>
        <taxon>Bacillati</taxon>
        <taxon>Actinomycetota</taxon>
        <taxon>Actinomycetes</taxon>
        <taxon>Micrococcales</taxon>
        <taxon>Microbacteriaceae</taxon>
        <taxon>Microbacterium</taxon>
    </lineage>
</organism>
<dbReference type="Gene3D" id="1.20.1440.110">
    <property type="entry name" value="acylaminoacyl peptidase"/>
    <property type="match status" value="1"/>
</dbReference>
<dbReference type="Pfam" id="PF02129">
    <property type="entry name" value="Peptidase_S15"/>
    <property type="match status" value="1"/>
</dbReference>
<dbReference type="Proteomes" id="UP001501343">
    <property type="component" value="Unassembled WGS sequence"/>
</dbReference>
<dbReference type="EMBL" id="BAAAOF010000004">
    <property type="protein sequence ID" value="GAA1928570.1"/>
    <property type="molecule type" value="Genomic_DNA"/>
</dbReference>
<name>A0ABN2PRA3_9MICO</name>
<comment type="similarity">
    <text evidence="1">Belongs to the AB hydrolase superfamily.</text>
</comment>
<proteinExistence type="inferred from homology"/>
<reference evidence="3 4" key="1">
    <citation type="journal article" date="2019" name="Int. J. Syst. Evol. Microbiol.">
        <title>The Global Catalogue of Microorganisms (GCM) 10K type strain sequencing project: providing services to taxonomists for standard genome sequencing and annotation.</title>
        <authorList>
            <consortium name="The Broad Institute Genomics Platform"/>
            <consortium name="The Broad Institute Genome Sequencing Center for Infectious Disease"/>
            <person name="Wu L."/>
            <person name="Ma J."/>
        </authorList>
    </citation>
    <scope>NUCLEOTIDE SEQUENCE [LARGE SCALE GENOMIC DNA]</scope>
    <source>
        <strain evidence="3 4">JCM 14900</strain>
    </source>
</reference>
<accession>A0ABN2PRA3</accession>
<protein>
    <submittedName>
        <fullName evidence="3">Alpha/beta fold hydrolase</fullName>
    </submittedName>
</protein>
<evidence type="ECO:0000256" key="1">
    <source>
        <dbReference type="ARBA" id="ARBA00008645"/>
    </source>
</evidence>
<dbReference type="GO" id="GO:0016787">
    <property type="term" value="F:hydrolase activity"/>
    <property type="evidence" value="ECO:0007669"/>
    <property type="project" value="UniProtKB-KW"/>
</dbReference>
<keyword evidence="4" id="KW-1185">Reference proteome</keyword>
<evidence type="ECO:0000259" key="2">
    <source>
        <dbReference type="Pfam" id="PF02129"/>
    </source>
</evidence>
<dbReference type="PANTHER" id="PTHR22946:SF12">
    <property type="entry name" value="CONIDIAL PIGMENT BIOSYNTHESIS PROTEIN AYG1 (AFU_ORTHOLOGUE AFUA_2G17550)"/>
    <property type="match status" value="1"/>
</dbReference>